<dbReference type="InterPro" id="IPR032567">
    <property type="entry name" value="RTL1-rel"/>
</dbReference>
<name>A0AAW1X9T7_RUBAR</name>
<dbReference type="InterPro" id="IPR005162">
    <property type="entry name" value="Retrotrans_gag_dom"/>
</dbReference>
<dbReference type="InterPro" id="IPR043502">
    <property type="entry name" value="DNA/RNA_pol_sf"/>
</dbReference>
<dbReference type="Gene3D" id="3.10.10.10">
    <property type="entry name" value="HIV Type 1 Reverse Transcriptase, subunit A, domain 1"/>
    <property type="match status" value="1"/>
</dbReference>
<dbReference type="Proteomes" id="UP001457282">
    <property type="component" value="Unassembled WGS sequence"/>
</dbReference>
<keyword evidence="3" id="KW-1185">Reference proteome</keyword>
<dbReference type="PANTHER" id="PTHR15503">
    <property type="entry name" value="LDOC1 RELATED"/>
    <property type="match status" value="1"/>
</dbReference>
<comment type="caution">
    <text evidence="2">The sequence shown here is derived from an EMBL/GenBank/DDBJ whole genome shotgun (WGS) entry which is preliminary data.</text>
</comment>
<feature type="domain" description="Retrotransposon gag" evidence="1">
    <location>
        <begin position="116"/>
        <end position="182"/>
    </location>
</feature>
<dbReference type="Pfam" id="PF03732">
    <property type="entry name" value="Retrotrans_gag"/>
    <property type="match status" value="1"/>
</dbReference>
<proteinExistence type="predicted"/>
<dbReference type="PANTHER" id="PTHR15503:SF45">
    <property type="entry name" value="RNA-DIRECTED DNA POLYMERASE HOMOLOG"/>
    <property type="match status" value="1"/>
</dbReference>
<evidence type="ECO:0000313" key="2">
    <source>
        <dbReference type="EMBL" id="KAK9932537.1"/>
    </source>
</evidence>
<reference evidence="2 3" key="1">
    <citation type="journal article" date="2023" name="G3 (Bethesda)">
        <title>A chromosome-length genome assembly and annotation of blackberry (Rubus argutus, cv. 'Hillquist').</title>
        <authorList>
            <person name="Bruna T."/>
            <person name="Aryal R."/>
            <person name="Dudchenko O."/>
            <person name="Sargent D.J."/>
            <person name="Mead D."/>
            <person name="Buti M."/>
            <person name="Cavallini A."/>
            <person name="Hytonen T."/>
            <person name="Andres J."/>
            <person name="Pham M."/>
            <person name="Weisz D."/>
            <person name="Mascagni F."/>
            <person name="Usai G."/>
            <person name="Natali L."/>
            <person name="Bassil N."/>
            <person name="Fernandez G.E."/>
            <person name="Lomsadze A."/>
            <person name="Armour M."/>
            <person name="Olukolu B."/>
            <person name="Poorten T."/>
            <person name="Britton C."/>
            <person name="Davik J."/>
            <person name="Ashrafi H."/>
            <person name="Aiden E.L."/>
            <person name="Borodovsky M."/>
            <person name="Worthington M."/>
        </authorList>
    </citation>
    <scope>NUCLEOTIDE SEQUENCE [LARGE SCALE GENOMIC DNA]</scope>
    <source>
        <strain evidence="2">PI 553951</strain>
    </source>
</reference>
<dbReference type="SUPFAM" id="SSF56672">
    <property type="entry name" value="DNA/RNA polymerases"/>
    <property type="match status" value="1"/>
</dbReference>
<accession>A0AAW1X9T7</accession>
<dbReference type="AlphaFoldDB" id="A0AAW1X9T7"/>
<evidence type="ECO:0000313" key="3">
    <source>
        <dbReference type="Proteomes" id="UP001457282"/>
    </source>
</evidence>
<dbReference type="EMBL" id="JBEDUW010000004">
    <property type="protein sequence ID" value="KAK9932537.1"/>
    <property type="molecule type" value="Genomic_DNA"/>
</dbReference>
<evidence type="ECO:0000259" key="1">
    <source>
        <dbReference type="Pfam" id="PF03732"/>
    </source>
</evidence>
<sequence length="355" mass="39453">MDPPRRSVRRRIPTGGRIPVRGRIPTRGRVPMRGRNPPVVNVPLEEEVAQPLVVQPTPLVAEVAIGPDLATKTKDIVRLGATPFKGGIDAIEADKWINNLATFFTLINCTKVEKTKVAAFLLKDEARNWWDSLDRRGVDDLNMNWVNFKEAYRVKYFPPSVKIQLEADFAELVQGSMTVHTALRLGFLAVVESVSSTAVLADIAVVSEYSDVFQEIPRLPPRRVVDFAIDVIPGTGPVSRAPYRMAPVELKDLKTQIDELLQQGFIRPSTSPWGAPVLFVKKKDNSLRLCDIGLGEVVLDGGGADLGLELCNVYGEEIMLTVNWVYCRFTVWLMRTGQRRHGDEAEMVKAGLGLI</sequence>
<organism evidence="2 3">
    <name type="scientific">Rubus argutus</name>
    <name type="common">Southern blackberry</name>
    <dbReference type="NCBI Taxonomy" id="59490"/>
    <lineage>
        <taxon>Eukaryota</taxon>
        <taxon>Viridiplantae</taxon>
        <taxon>Streptophyta</taxon>
        <taxon>Embryophyta</taxon>
        <taxon>Tracheophyta</taxon>
        <taxon>Spermatophyta</taxon>
        <taxon>Magnoliopsida</taxon>
        <taxon>eudicotyledons</taxon>
        <taxon>Gunneridae</taxon>
        <taxon>Pentapetalae</taxon>
        <taxon>rosids</taxon>
        <taxon>fabids</taxon>
        <taxon>Rosales</taxon>
        <taxon>Rosaceae</taxon>
        <taxon>Rosoideae</taxon>
        <taxon>Rosoideae incertae sedis</taxon>
        <taxon>Rubus</taxon>
    </lineage>
</organism>
<gene>
    <name evidence="2" type="ORF">M0R45_019772</name>
</gene>
<protein>
    <recommendedName>
        <fullName evidence="1">Retrotransposon gag domain-containing protein</fullName>
    </recommendedName>
</protein>